<dbReference type="Proteomes" id="UP001156666">
    <property type="component" value="Unassembled WGS sequence"/>
</dbReference>
<proteinExistence type="predicted"/>
<protein>
    <submittedName>
        <fullName evidence="2">Uncharacterized protein</fullName>
    </submittedName>
</protein>
<evidence type="ECO:0000313" key="3">
    <source>
        <dbReference type="Proteomes" id="UP001156666"/>
    </source>
</evidence>
<evidence type="ECO:0000256" key="1">
    <source>
        <dbReference type="SAM" id="Phobius"/>
    </source>
</evidence>
<evidence type="ECO:0000313" key="2">
    <source>
        <dbReference type="EMBL" id="GLR18415.1"/>
    </source>
</evidence>
<reference evidence="2" key="2">
    <citation type="submission" date="2023-01" db="EMBL/GenBank/DDBJ databases">
        <title>Draft genome sequence of Portibacter lacus strain NBRC 108769.</title>
        <authorList>
            <person name="Sun Q."/>
            <person name="Mori K."/>
        </authorList>
    </citation>
    <scope>NUCLEOTIDE SEQUENCE</scope>
    <source>
        <strain evidence="2">NBRC 108769</strain>
    </source>
</reference>
<keyword evidence="3" id="KW-1185">Reference proteome</keyword>
<feature type="transmembrane region" description="Helical" evidence="1">
    <location>
        <begin position="6"/>
        <end position="23"/>
    </location>
</feature>
<accession>A0AA37SR13</accession>
<gene>
    <name evidence="2" type="ORF">GCM10007940_30310</name>
</gene>
<keyword evidence="1" id="KW-1133">Transmembrane helix</keyword>
<dbReference type="EMBL" id="BSOH01000020">
    <property type="protein sequence ID" value="GLR18415.1"/>
    <property type="molecule type" value="Genomic_DNA"/>
</dbReference>
<organism evidence="2 3">
    <name type="scientific">Portibacter lacus</name>
    <dbReference type="NCBI Taxonomy" id="1099794"/>
    <lineage>
        <taxon>Bacteria</taxon>
        <taxon>Pseudomonadati</taxon>
        <taxon>Bacteroidota</taxon>
        <taxon>Saprospiria</taxon>
        <taxon>Saprospirales</taxon>
        <taxon>Haliscomenobacteraceae</taxon>
        <taxon>Portibacter</taxon>
    </lineage>
</organism>
<comment type="caution">
    <text evidence="2">The sequence shown here is derived from an EMBL/GenBank/DDBJ whole genome shotgun (WGS) entry which is preliminary data.</text>
</comment>
<keyword evidence="1" id="KW-0812">Transmembrane</keyword>
<sequence>MNYTAIIILFALLPLWIISLYLFSRAAWSKLSNNYRSIDNFYGSNFGKFNARINDLNYSSRLYLQYNDEGIHLSVVKRYRPFHPPVFIPWNDIHEVNKTEEKVHIIVGNHLENTPIEISMTTFKKLEETLIQYTEKVNADL</sequence>
<reference evidence="2" key="1">
    <citation type="journal article" date="2014" name="Int. J. Syst. Evol. Microbiol.">
        <title>Complete genome sequence of Corynebacterium casei LMG S-19264T (=DSM 44701T), isolated from a smear-ripened cheese.</title>
        <authorList>
            <consortium name="US DOE Joint Genome Institute (JGI-PGF)"/>
            <person name="Walter F."/>
            <person name="Albersmeier A."/>
            <person name="Kalinowski J."/>
            <person name="Ruckert C."/>
        </authorList>
    </citation>
    <scope>NUCLEOTIDE SEQUENCE</scope>
    <source>
        <strain evidence="2">NBRC 108769</strain>
    </source>
</reference>
<dbReference type="RefSeq" id="WP_235293780.1">
    <property type="nucleotide sequence ID" value="NZ_BSOH01000020.1"/>
</dbReference>
<name>A0AA37SR13_9BACT</name>
<dbReference type="AlphaFoldDB" id="A0AA37SR13"/>
<keyword evidence="1" id="KW-0472">Membrane</keyword>